<dbReference type="PANTHER" id="PTHR43300">
    <property type="entry name" value="ACETYLTRANSFERASE"/>
    <property type="match status" value="1"/>
</dbReference>
<comment type="caution">
    <text evidence="1">The sequence shown here is derived from an EMBL/GenBank/DDBJ whole genome shotgun (WGS) entry which is preliminary data.</text>
</comment>
<dbReference type="Pfam" id="PF00132">
    <property type="entry name" value="Hexapep"/>
    <property type="match status" value="1"/>
</dbReference>
<reference evidence="1 2" key="1">
    <citation type="journal article" date="2015" name="Genome Announc.">
        <title>Draft Genome Sequence of Cyanobacterium Hassallia byssoidea Strain VB512170, Isolated from Monuments in India.</title>
        <authorList>
            <person name="Singh D."/>
            <person name="Chandrababunaidu M.M."/>
            <person name="Panda A."/>
            <person name="Sen D."/>
            <person name="Bhattacharyya S."/>
            <person name="Adhikary S.P."/>
            <person name="Tripathy S."/>
        </authorList>
    </citation>
    <scope>NUCLEOTIDE SEQUENCE [LARGE SCALE GENOMIC DNA]</scope>
    <source>
        <strain evidence="1 2">VB512170</strain>
    </source>
</reference>
<dbReference type="GO" id="GO:0043886">
    <property type="term" value="F:structural constituent of carboxysome shell"/>
    <property type="evidence" value="ECO:0007669"/>
    <property type="project" value="UniProtKB-ARBA"/>
</dbReference>
<evidence type="ECO:0000313" key="2">
    <source>
        <dbReference type="Proteomes" id="UP000031549"/>
    </source>
</evidence>
<keyword evidence="2" id="KW-1185">Reference proteome</keyword>
<dbReference type="SUPFAM" id="SSF51161">
    <property type="entry name" value="Trimeric LpxA-like enzymes"/>
    <property type="match status" value="1"/>
</dbReference>
<dbReference type="InterPro" id="IPR050179">
    <property type="entry name" value="Trans_hexapeptide_repeat"/>
</dbReference>
<dbReference type="RefSeq" id="WP_039752651.1">
    <property type="nucleotide sequence ID" value="NZ_JTCM02000004.1"/>
</dbReference>
<proteinExistence type="predicted"/>
<dbReference type="PANTHER" id="PTHR43300:SF4">
    <property type="entry name" value="ACYL-[ACYL-CARRIER-PROTEIN]--UDP-N-ACETYLGLUCOSAMINE O-ACYLTRANSFERASE"/>
    <property type="match status" value="1"/>
</dbReference>
<sequence length="203" mass="22149">MSTDSTSTAKSLDYFVHESAYVDLPCTIGAGSQIWHFSHIMKDVVIGEKCKIGQNVFVASEVKIGRNVKIQNNVSVYAGVILEDDVFCGPSCVFTNINTPRSAFPRNTIDDYLVTLVKQGATIGANATIVCGHTIGRYAFIGAGSTVTKDIADYALVYGNPAKQVGWMCECGAKLDEFEKTTVCKACDRTYEYCGENQIKRIE</sequence>
<dbReference type="Pfam" id="PF14602">
    <property type="entry name" value="Hexapep_2"/>
    <property type="match status" value="1"/>
</dbReference>
<dbReference type="Proteomes" id="UP000031549">
    <property type="component" value="Unassembled WGS sequence"/>
</dbReference>
<organism evidence="1 2">
    <name type="scientific">Hassallia byssoidea VB512170</name>
    <dbReference type="NCBI Taxonomy" id="1304833"/>
    <lineage>
        <taxon>Bacteria</taxon>
        <taxon>Bacillati</taxon>
        <taxon>Cyanobacteriota</taxon>
        <taxon>Cyanophyceae</taxon>
        <taxon>Nostocales</taxon>
        <taxon>Tolypothrichaceae</taxon>
        <taxon>Hassallia</taxon>
    </lineage>
</organism>
<gene>
    <name evidence="1" type="ORF">PI95_003280</name>
</gene>
<dbReference type="AlphaFoldDB" id="A0A846H4W2"/>
<dbReference type="GO" id="GO:0031470">
    <property type="term" value="C:carboxysome"/>
    <property type="evidence" value="ECO:0007669"/>
    <property type="project" value="UniProtKB-ARBA"/>
</dbReference>
<dbReference type="InterPro" id="IPR011004">
    <property type="entry name" value="Trimer_LpxA-like_sf"/>
</dbReference>
<dbReference type="InterPro" id="IPR001451">
    <property type="entry name" value="Hexapep"/>
</dbReference>
<dbReference type="Gene3D" id="2.160.10.10">
    <property type="entry name" value="Hexapeptide repeat proteins"/>
    <property type="match status" value="1"/>
</dbReference>
<dbReference type="EMBL" id="JTCM02000004">
    <property type="protein sequence ID" value="NEU71631.1"/>
    <property type="molecule type" value="Genomic_DNA"/>
</dbReference>
<protein>
    <submittedName>
        <fullName evidence="1">N-acetyltransferase</fullName>
    </submittedName>
</protein>
<name>A0A846H4W2_9CYAN</name>
<evidence type="ECO:0000313" key="1">
    <source>
        <dbReference type="EMBL" id="NEU71631.1"/>
    </source>
</evidence>
<keyword evidence="1" id="KW-0808">Transferase</keyword>
<dbReference type="CDD" id="cd03358">
    <property type="entry name" value="LbH_WxcM_N_like"/>
    <property type="match status" value="1"/>
</dbReference>
<dbReference type="GO" id="GO:0016740">
    <property type="term" value="F:transferase activity"/>
    <property type="evidence" value="ECO:0007669"/>
    <property type="project" value="UniProtKB-KW"/>
</dbReference>
<accession>A0A846H4W2</accession>